<comment type="subcellular location">
    <subcellularLocation>
        <location evidence="3">Cytoplasm</location>
    </subcellularLocation>
</comment>
<keyword evidence="6" id="KW-1185">Reference proteome</keyword>
<proteinExistence type="inferred from homology"/>
<dbReference type="EMBL" id="CP036401">
    <property type="protein sequence ID" value="QBI00807.1"/>
    <property type="molecule type" value="Genomic_DNA"/>
</dbReference>
<dbReference type="Gene3D" id="3.30.420.40">
    <property type="match status" value="1"/>
</dbReference>
<sequence>MGDRVNHIKKLATATAAPFSTPDQPADFPDGPRLLAHVGSTHARLALEAAPGRVSHVQVLPCLAYPTLAAALRAYLSQAEVAAAAPVVRHGAIAIARPVIGDVVRMTDLHWEFSIAGLRDECGFDVLAVVDDFAALALALPHLEDRKRQVGGGCAVPDTPQGLIRADTGLRVSGLIPTAAGWTALPSEGGHASFSPVNHTEIAILRFARREFGDVSAERLMSGPGIELVYRALADLRGVPAEPLSVADIMQRALRGSCLLCDETMEAFCGMLGTVAGNLAVTLGARGGVYLGGGIVSKLGERFDRSSFRARFEKKGRFERYLGAIPTYVITADHPAFAGLSAILAERLNARVGKPPAPLV</sequence>
<dbReference type="GO" id="GO:0004340">
    <property type="term" value="F:glucokinase activity"/>
    <property type="evidence" value="ECO:0007669"/>
    <property type="project" value="UniProtKB-EC"/>
</dbReference>
<dbReference type="HAMAP" id="MF_00524">
    <property type="entry name" value="Glucokinase"/>
    <property type="match status" value="1"/>
</dbReference>
<dbReference type="InterPro" id="IPR043129">
    <property type="entry name" value="ATPase_NBD"/>
</dbReference>
<keyword evidence="3" id="KW-0547">Nucleotide-binding</keyword>
<comment type="similarity">
    <text evidence="3 4">Belongs to the bacterial glucokinase family.</text>
</comment>
<comment type="catalytic activity">
    <reaction evidence="3">
        <text>D-glucose + ATP = D-glucose 6-phosphate + ADP + H(+)</text>
        <dbReference type="Rhea" id="RHEA:17825"/>
        <dbReference type="ChEBI" id="CHEBI:4167"/>
        <dbReference type="ChEBI" id="CHEBI:15378"/>
        <dbReference type="ChEBI" id="CHEBI:30616"/>
        <dbReference type="ChEBI" id="CHEBI:61548"/>
        <dbReference type="ChEBI" id="CHEBI:456216"/>
        <dbReference type="EC" id="2.7.1.2"/>
    </reaction>
</comment>
<dbReference type="EC" id="2.7.1.2" evidence="3"/>
<accession>A0ABX5RRX0</accession>
<evidence type="ECO:0000256" key="4">
    <source>
        <dbReference type="RuleBase" id="RU004046"/>
    </source>
</evidence>
<dbReference type="InterPro" id="IPR003836">
    <property type="entry name" value="Glucokinase"/>
</dbReference>
<protein>
    <recommendedName>
        <fullName evidence="3">Glucokinase</fullName>
        <ecNumber evidence="3">2.7.1.2</ecNumber>
    </recommendedName>
    <alternativeName>
        <fullName evidence="3">Glucose kinase</fullName>
    </alternativeName>
</protein>
<dbReference type="CDD" id="cd24008">
    <property type="entry name" value="ASKHA_NBD_GLK"/>
    <property type="match status" value="1"/>
</dbReference>
<dbReference type="NCBIfam" id="TIGR00749">
    <property type="entry name" value="glk"/>
    <property type="match status" value="1"/>
</dbReference>
<keyword evidence="3" id="KW-0324">Glycolysis</keyword>
<evidence type="ECO:0000256" key="2">
    <source>
        <dbReference type="ARBA" id="ARBA00022777"/>
    </source>
</evidence>
<dbReference type="PANTHER" id="PTHR47690">
    <property type="entry name" value="GLUCOKINASE"/>
    <property type="match status" value="1"/>
</dbReference>
<evidence type="ECO:0000256" key="1">
    <source>
        <dbReference type="ARBA" id="ARBA00022679"/>
    </source>
</evidence>
<name>A0ABX5RRX0_9BURK</name>
<evidence type="ECO:0000313" key="6">
    <source>
        <dbReference type="Proteomes" id="UP000292307"/>
    </source>
</evidence>
<dbReference type="Gene3D" id="3.40.367.20">
    <property type="match status" value="1"/>
</dbReference>
<keyword evidence="3" id="KW-0067">ATP-binding</keyword>
<comment type="caution">
    <text evidence="3">Lacks conserved residue(s) required for the propagation of feature annotation.</text>
</comment>
<dbReference type="Proteomes" id="UP000292307">
    <property type="component" value="Chromosome"/>
</dbReference>
<dbReference type="InterPro" id="IPR050201">
    <property type="entry name" value="Bacterial_glucokinase"/>
</dbReference>
<reference evidence="5 6" key="1">
    <citation type="submission" date="2019-02" db="EMBL/GenBank/DDBJ databases">
        <title>Draft Genome Sequences of Six Type Strains of the Genus Massilia.</title>
        <authorList>
            <person name="Miess H."/>
            <person name="Frediansyhah A."/>
            <person name="Gross H."/>
        </authorList>
    </citation>
    <scope>NUCLEOTIDE SEQUENCE [LARGE SCALE GENOMIC DNA]</scope>
    <source>
        <strain evidence="5 6">DSM 17472</strain>
    </source>
</reference>
<gene>
    <name evidence="3 5" type="primary">glk</name>
    <name evidence="5" type="ORF">EYF70_08065</name>
</gene>
<evidence type="ECO:0000313" key="5">
    <source>
        <dbReference type="EMBL" id="QBI00807.1"/>
    </source>
</evidence>
<evidence type="ECO:0000256" key="3">
    <source>
        <dbReference type="HAMAP-Rule" id="MF_00524"/>
    </source>
</evidence>
<keyword evidence="2 3" id="KW-0418">Kinase</keyword>
<dbReference type="SUPFAM" id="SSF53067">
    <property type="entry name" value="Actin-like ATPase domain"/>
    <property type="match status" value="1"/>
</dbReference>
<dbReference type="Pfam" id="PF02685">
    <property type="entry name" value="Glucokinase"/>
    <property type="match status" value="1"/>
</dbReference>
<organism evidence="5 6">
    <name type="scientific">Pseudoduganella albidiflava</name>
    <dbReference type="NCBI Taxonomy" id="321983"/>
    <lineage>
        <taxon>Bacteria</taxon>
        <taxon>Pseudomonadati</taxon>
        <taxon>Pseudomonadota</taxon>
        <taxon>Betaproteobacteria</taxon>
        <taxon>Burkholderiales</taxon>
        <taxon>Oxalobacteraceae</taxon>
        <taxon>Telluria group</taxon>
        <taxon>Pseudoduganella</taxon>
    </lineage>
</organism>
<keyword evidence="3" id="KW-0963">Cytoplasm</keyword>
<keyword evidence="1 3" id="KW-0808">Transferase</keyword>
<dbReference type="PANTHER" id="PTHR47690:SF1">
    <property type="entry name" value="GLUCOKINASE"/>
    <property type="match status" value="1"/>
</dbReference>